<name>A0ABT5XBS3_9EURY</name>
<dbReference type="Pfam" id="PF16906">
    <property type="entry name" value="Ribosomal_L26"/>
    <property type="match status" value="1"/>
</dbReference>
<evidence type="ECO:0000256" key="1">
    <source>
        <dbReference type="ARBA" id="ARBA00010618"/>
    </source>
</evidence>
<gene>
    <name evidence="6" type="primary">rplX</name>
    <name evidence="4" type="synonym">rpl24</name>
    <name evidence="6" type="ORF">P0O24_00770</name>
</gene>
<dbReference type="InterPro" id="IPR014722">
    <property type="entry name" value="Rib_uL2_dom2"/>
</dbReference>
<comment type="subunit">
    <text evidence="4">Part of the 50S ribosomal subunit.</text>
</comment>
<organism evidence="6 7">
    <name type="scientific">Candidatus Methanocrinis alkalitolerans</name>
    <dbReference type="NCBI Taxonomy" id="3033395"/>
    <lineage>
        <taxon>Archaea</taxon>
        <taxon>Methanobacteriati</taxon>
        <taxon>Methanobacteriota</taxon>
        <taxon>Stenosarchaea group</taxon>
        <taxon>Methanomicrobia</taxon>
        <taxon>Methanotrichales</taxon>
        <taxon>Methanotrichaceae</taxon>
        <taxon>Methanocrinis</taxon>
    </lineage>
</organism>
<comment type="function">
    <text evidence="4">Located at the polypeptide exit tunnel on the outside of the subunit.</text>
</comment>
<evidence type="ECO:0000313" key="7">
    <source>
        <dbReference type="Proteomes" id="UP001215956"/>
    </source>
</evidence>
<comment type="similarity">
    <text evidence="1 4">Belongs to the universal ribosomal protein uL24 family.</text>
</comment>
<dbReference type="InterPro" id="IPR005756">
    <property type="entry name" value="Ribosomal_uL24_euk/arc"/>
</dbReference>
<evidence type="ECO:0000256" key="3">
    <source>
        <dbReference type="ARBA" id="ARBA00023274"/>
    </source>
</evidence>
<dbReference type="RefSeq" id="WP_316967831.1">
    <property type="nucleotide sequence ID" value="NZ_JARFPL010000002.1"/>
</dbReference>
<proteinExistence type="inferred from homology"/>
<evidence type="ECO:0000256" key="4">
    <source>
        <dbReference type="HAMAP-Rule" id="MF_01326"/>
    </source>
</evidence>
<dbReference type="HAMAP" id="MF_01326_A">
    <property type="entry name" value="Ribosomal_uL24_A"/>
    <property type="match status" value="1"/>
</dbReference>
<dbReference type="Pfam" id="PF00467">
    <property type="entry name" value="KOW"/>
    <property type="match status" value="1"/>
</dbReference>
<protein>
    <recommendedName>
        <fullName evidence="4">Large ribosomal subunit protein uL24</fullName>
    </recommendedName>
</protein>
<dbReference type="GO" id="GO:0005840">
    <property type="term" value="C:ribosome"/>
    <property type="evidence" value="ECO:0007669"/>
    <property type="project" value="UniProtKB-KW"/>
</dbReference>
<evidence type="ECO:0000256" key="2">
    <source>
        <dbReference type="ARBA" id="ARBA00022980"/>
    </source>
</evidence>
<dbReference type="InterPro" id="IPR041988">
    <property type="entry name" value="Ribosomal_uL24_KOW"/>
</dbReference>
<keyword evidence="7" id="KW-1185">Reference proteome</keyword>
<dbReference type="CDD" id="cd06089">
    <property type="entry name" value="KOW_RPL26"/>
    <property type="match status" value="1"/>
</dbReference>
<accession>A0ABT5XBS3</accession>
<dbReference type="EMBL" id="JARFPL010000002">
    <property type="protein sequence ID" value="MDF0592120.1"/>
    <property type="molecule type" value="Genomic_DNA"/>
</dbReference>
<keyword evidence="2 4" id="KW-0689">Ribosomal protein</keyword>
<keyword evidence="4" id="KW-0699">rRNA-binding</keyword>
<dbReference type="PANTHER" id="PTHR11143">
    <property type="entry name" value="60S RIBOSOMAL PROTEIN L26 FAMILY MEMBER"/>
    <property type="match status" value="1"/>
</dbReference>
<comment type="function">
    <text evidence="4">One of two assembly initiator proteins, it binds directly to the 5'-end of the 23S rRNA, where it nucleates assembly of the 50S subunit.</text>
</comment>
<dbReference type="InterPro" id="IPR005824">
    <property type="entry name" value="KOW"/>
</dbReference>
<dbReference type="Gene3D" id="2.30.30.30">
    <property type="match status" value="1"/>
</dbReference>
<dbReference type="InterPro" id="IPR008991">
    <property type="entry name" value="Translation_prot_SH3-like_sf"/>
</dbReference>
<sequence>MKSKQPRKQRKERYTAPLHKLRKYMHAALTKELREEMKVRSAQVKVGDTVKMMRGDHAGTEGEVQKADLKSGTIQVAGVSVFRADGTEVPRAVQPSNVVITKMELDDEERKKIFSR</sequence>
<feature type="domain" description="KOW" evidence="5">
    <location>
        <begin position="43"/>
        <end position="70"/>
    </location>
</feature>
<keyword evidence="3 4" id="KW-0687">Ribonucleoprotein</keyword>
<dbReference type="NCBIfam" id="TIGR01080">
    <property type="entry name" value="rplX_A_E"/>
    <property type="match status" value="1"/>
</dbReference>
<reference evidence="6 7" key="1">
    <citation type="submission" date="2023-03" db="EMBL/GenBank/DDBJ databases">
        <title>Whole genome sequencing of Methanotrichaceae archaeon M04Ac.</title>
        <authorList>
            <person name="Khomyakova M.A."/>
            <person name="Merkel A.Y."/>
            <person name="Slobodkin A.I."/>
        </authorList>
    </citation>
    <scope>NUCLEOTIDE SEQUENCE [LARGE SCALE GENOMIC DNA]</scope>
    <source>
        <strain evidence="6 7">M04Ac</strain>
    </source>
</reference>
<comment type="caution">
    <text evidence="6">The sequence shown here is derived from an EMBL/GenBank/DDBJ whole genome shotgun (WGS) entry which is preliminary data.</text>
</comment>
<dbReference type="SUPFAM" id="SSF50104">
    <property type="entry name" value="Translation proteins SH3-like domain"/>
    <property type="match status" value="1"/>
</dbReference>
<evidence type="ECO:0000259" key="5">
    <source>
        <dbReference type="SMART" id="SM00739"/>
    </source>
</evidence>
<evidence type="ECO:0000313" key="6">
    <source>
        <dbReference type="EMBL" id="MDF0592120.1"/>
    </source>
</evidence>
<dbReference type="SMART" id="SM00739">
    <property type="entry name" value="KOW"/>
    <property type="match status" value="1"/>
</dbReference>
<keyword evidence="4" id="KW-0694">RNA-binding</keyword>
<dbReference type="Proteomes" id="UP001215956">
    <property type="component" value="Unassembled WGS sequence"/>
</dbReference>